<organism evidence="1 2">
    <name type="scientific">Diploptera punctata</name>
    <name type="common">Pacific beetle cockroach</name>
    <dbReference type="NCBI Taxonomy" id="6984"/>
    <lineage>
        <taxon>Eukaryota</taxon>
        <taxon>Metazoa</taxon>
        <taxon>Ecdysozoa</taxon>
        <taxon>Arthropoda</taxon>
        <taxon>Hexapoda</taxon>
        <taxon>Insecta</taxon>
        <taxon>Pterygota</taxon>
        <taxon>Neoptera</taxon>
        <taxon>Polyneoptera</taxon>
        <taxon>Dictyoptera</taxon>
        <taxon>Blattodea</taxon>
        <taxon>Blaberoidea</taxon>
        <taxon>Blaberidae</taxon>
        <taxon>Diplopterinae</taxon>
        <taxon>Diploptera</taxon>
    </lineage>
</organism>
<keyword evidence="2" id="KW-1185">Reference proteome</keyword>
<dbReference type="AlphaFoldDB" id="A0AAD8A1L3"/>
<dbReference type="EMBL" id="JASPKZ010004348">
    <property type="protein sequence ID" value="KAJ9590326.1"/>
    <property type="molecule type" value="Genomic_DNA"/>
</dbReference>
<comment type="caution">
    <text evidence="1">The sequence shown here is derived from an EMBL/GenBank/DDBJ whole genome shotgun (WGS) entry which is preliminary data.</text>
</comment>
<protein>
    <submittedName>
        <fullName evidence="1">Uncharacterized protein</fullName>
    </submittedName>
</protein>
<reference evidence="1" key="2">
    <citation type="submission" date="2023-05" db="EMBL/GenBank/DDBJ databases">
        <authorList>
            <person name="Fouks B."/>
        </authorList>
    </citation>
    <scope>NUCLEOTIDE SEQUENCE</scope>
    <source>
        <strain evidence="1">Stay&amp;Tobe</strain>
        <tissue evidence="1">Testes</tissue>
    </source>
</reference>
<feature type="non-terminal residue" evidence="1">
    <location>
        <position position="1"/>
    </location>
</feature>
<reference evidence="1" key="1">
    <citation type="journal article" date="2023" name="IScience">
        <title>Live-bearing cockroach genome reveals convergent evolutionary mechanisms linked to viviparity in insects and beyond.</title>
        <authorList>
            <person name="Fouks B."/>
            <person name="Harrison M.C."/>
            <person name="Mikhailova A.A."/>
            <person name="Marchal E."/>
            <person name="English S."/>
            <person name="Carruthers M."/>
            <person name="Jennings E.C."/>
            <person name="Chiamaka E.L."/>
            <person name="Frigard R.A."/>
            <person name="Pippel M."/>
            <person name="Attardo G.M."/>
            <person name="Benoit J.B."/>
            <person name="Bornberg-Bauer E."/>
            <person name="Tobe S.S."/>
        </authorList>
    </citation>
    <scope>NUCLEOTIDE SEQUENCE</scope>
    <source>
        <strain evidence="1">Stay&amp;Tobe</strain>
    </source>
</reference>
<dbReference type="Proteomes" id="UP001233999">
    <property type="component" value="Unassembled WGS sequence"/>
</dbReference>
<gene>
    <name evidence="1" type="ORF">L9F63_027835</name>
</gene>
<evidence type="ECO:0000313" key="2">
    <source>
        <dbReference type="Proteomes" id="UP001233999"/>
    </source>
</evidence>
<evidence type="ECO:0000313" key="1">
    <source>
        <dbReference type="EMBL" id="KAJ9590326.1"/>
    </source>
</evidence>
<sequence length="152" mass="17417">SPSPQQRSYHGARTRITKNVHIHNGSKILDRNANIVDDQDENEIVTRDYCISTPSKRVQVVVPSENVTRRKGLYECNNKTTQYFSAKGSRRLLNRQAEMPVIIDSSSEEQWSTAKDILSQLSTLRQGLLMKQQEWDSTRSQTPYSESSSWNS</sequence>
<proteinExistence type="predicted"/>
<accession>A0AAD8A1L3</accession>
<name>A0AAD8A1L3_DIPPU</name>